<evidence type="ECO:0000256" key="3">
    <source>
        <dbReference type="SAM" id="MobiDB-lite"/>
    </source>
</evidence>
<dbReference type="KEGG" id="mis:MICPUN_63177"/>
<gene>
    <name evidence="5" type="ORF">MICPUN_63177</name>
</gene>
<proteinExistence type="predicted"/>
<protein>
    <recommendedName>
        <fullName evidence="4">FAM192A/Fyv6 N-terminal domain-containing protein</fullName>
    </recommendedName>
</protein>
<name>C1FIY8_MICCC</name>
<keyword evidence="2" id="KW-0539">Nucleus</keyword>
<dbReference type="AlphaFoldDB" id="C1FIY8"/>
<feature type="domain" description="FAM192A/Fyv6 N-terminal" evidence="4">
    <location>
        <begin position="86"/>
        <end position="165"/>
    </location>
</feature>
<feature type="region of interest" description="Disordered" evidence="3">
    <location>
        <begin position="180"/>
        <end position="246"/>
    </location>
</feature>
<evidence type="ECO:0000259" key="4">
    <source>
        <dbReference type="Pfam" id="PF10187"/>
    </source>
</evidence>
<dbReference type="Proteomes" id="UP000002009">
    <property type="component" value="Chromosome 12"/>
</dbReference>
<comment type="subcellular location">
    <subcellularLocation>
        <location evidence="1">Nucleus</location>
    </subcellularLocation>
</comment>
<feature type="compositionally biased region" description="Basic and acidic residues" evidence="3">
    <location>
        <begin position="217"/>
        <end position="226"/>
    </location>
</feature>
<accession>C1FIY8</accession>
<sequence length="246" mass="27080">MSVPPPPPGGHVMGADDPNSVPMMRIEEPERVFDREKVLGRDAASVFPTMAQENADKVVSATQAVVGSMSFVTESELAEIKAKRGGALRPEDGTMEPEKPLWQVLQEAKDAKEEAFQEGWKTMKQGIYKPVDEEEVEFLDEVADRRREEEQRLKQREQDEAEAFRLMRENRVVKKAVAPTTEAIKRGADPLAQSVAKKLKSPGPAVVVVKRAKPAPKKGEEPKKEEDSDDEGGGLGLLGDYGSDSD</sequence>
<evidence type="ECO:0000313" key="5">
    <source>
        <dbReference type="EMBL" id="ACO70262.1"/>
    </source>
</evidence>
<feature type="region of interest" description="Disordered" evidence="3">
    <location>
        <begin position="1"/>
        <end position="22"/>
    </location>
</feature>
<dbReference type="InterPro" id="IPR039845">
    <property type="entry name" value="FAM192A"/>
</dbReference>
<dbReference type="OrthoDB" id="75807at2759"/>
<dbReference type="GO" id="GO:0005634">
    <property type="term" value="C:nucleus"/>
    <property type="evidence" value="ECO:0007669"/>
    <property type="project" value="UniProtKB-SubCell"/>
</dbReference>
<reference evidence="5 6" key="1">
    <citation type="journal article" date="2009" name="Science">
        <title>Green evolution and dynamic adaptations revealed by genomes of the marine picoeukaryotes Micromonas.</title>
        <authorList>
            <person name="Worden A.Z."/>
            <person name="Lee J.H."/>
            <person name="Mock T."/>
            <person name="Rouze P."/>
            <person name="Simmons M.P."/>
            <person name="Aerts A.L."/>
            <person name="Allen A.E."/>
            <person name="Cuvelier M.L."/>
            <person name="Derelle E."/>
            <person name="Everett M.V."/>
            <person name="Foulon E."/>
            <person name="Grimwood J."/>
            <person name="Gundlach H."/>
            <person name="Henrissat B."/>
            <person name="Napoli C."/>
            <person name="McDonald S.M."/>
            <person name="Parker M.S."/>
            <person name="Rombauts S."/>
            <person name="Salamov A."/>
            <person name="Von Dassow P."/>
            <person name="Badger J.H."/>
            <person name="Coutinho P.M."/>
            <person name="Demir E."/>
            <person name="Dubchak I."/>
            <person name="Gentemann C."/>
            <person name="Eikrem W."/>
            <person name="Gready J.E."/>
            <person name="John U."/>
            <person name="Lanier W."/>
            <person name="Lindquist E.A."/>
            <person name="Lucas S."/>
            <person name="Mayer K.F."/>
            <person name="Moreau H."/>
            <person name="Not F."/>
            <person name="Otillar R."/>
            <person name="Panaud O."/>
            <person name="Pangilinan J."/>
            <person name="Paulsen I."/>
            <person name="Piegu B."/>
            <person name="Poliakov A."/>
            <person name="Robbens S."/>
            <person name="Schmutz J."/>
            <person name="Toulza E."/>
            <person name="Wyss T."/>
            <person name="Zelensky A."/>
            <person name="Zhou K."/>
            <person name="Armbrust E.V."/>
            <person name="Bhattacharya D."/>
            <person name="Goodenough U.W."/>
            <person name="Van de Peer Y."/>
            <person name="Grigoriev I.V."/>
        </authorList>
    </citation>
    <scope>NUCLEOTIDE SEQUENCE [LARGE SCALE GENOMIC DNA]</scope>
    <source>
        <strain evidence="6">RCC299 / NOUM17</strain>
    </source>
</reference>
<dbReference type="eggNOG" id="KOG4036">
    <property type="taxonomic scope" value="Eukaryota"/>
</dbReference>
<dbReference type="Pfam" id="PF10187">
    <property type="entry name" value="FAM192A_Fyv6_N"/>
    <property type="match status" value="1"/>
</dbReference>
<dbReference type="OMA" id="GWKTMKQ"/>
<dbReference type="GeneID" id="8247890"/>
<organism evidence="5 6">
    <name type="scientific">Micromonas commoda (strain RCC299 / NOUM17 / CCMP2709)</name>
    <name type="common">Picoplanktonic green alga</name>
    <dbReference type="NCBI Taxonomy" id="296587"/>
    <lineage>
        <taxon>Eukaryota</taxon>
        <taxon>Viridiplantae</taxon>
        <taxon>Chlorophyta</taxon>
        <taxon>Mamiellophyceae</taxon>
        <taxon>Mamiellales</taxon>
        <taxon>Mamiellaceae</taxon>
        <taxon>Micromonas</taxon>
    </lineage>
</organism>
<dbReference type="STRING" id="296587.C1FIY8"/>
<evidence type="ECO:0000313" key="6">
    <source>
        <dbReference type="Proteomes" id="UP000002009"/>
    </source>
</evidence>
<evidence type="ECO:0000256" key="1">
    <source>
        <dbReference type="ARBA" id="ARBA00004123"/>
    </source>
</evidence>
<evidence type="ECO:0000256" key="2">
    <source>
        <dbReference type="ARBA" id="ARBA00023242"/>
    </source>
</evidence>
<dbReference type="InParanoid" id="C1FIY8"/>
<keyword evidence="6" id="KW-1185">Reference proteome</keyword>
<dbReference type="PANTHER" id="PTHR13495">
    <property type="entry name" value="NEFA-INTERACTING NUCLEAR PROTEIN NIP30"/>
    <property type="match status" value="1"/>
</dbReference>
<dbReference type="EMBL" id="CP001577">
    <property type="protein sequence ID" value="ACO70262.1"/>
    <property type="molecule type" value="Genomic_DNA"/>
</dbReference>
<dbReference type="InterPro" id="IPR019331">
    <property type="entry name" value="FAM192A/Fyv6_N"/>
</dbReference>
<dbReference type="FunCoup" id="C1FIY8">
    <property type="interactions" value="931"/>
</dbReference>
<dbReference type="PANTHER" id="PTHR13495:SF0">
    <property type="entry name" value="PSME3-INTERACTING PROTEIN"/>
    <property type="match status" value="1"/>
</dbReference>
<dbReference type="RefSeq" id="XP_002509004.1">
    <property type="nucleotide sequence ID" value="XM_002508958.1"/>
</dbReference>